<dbReference type="EMBL" id="JANCMW010000005">
    <property type="protein sequence ID" value="MDF0750484.1"/>
    <property type="molecule type" value="Genomic_DNA"/>
</dbReference>
<dbReference type="InterPro" id="IPR036390">
    <property type="entry name" value="WH_DNA-bd_sf"/>
</dbReference>
<keyword evidence="2" id="KW-0805">Transcription regulation</keyword>
<dbReference type="SUPFAM" id="SSF46785">
    <property type="entry name" value="Winged helix' DNA-binding domain"/>
    <property type="match status" value="1"/>
</dbReference>
<evidence type="ECO:0000313" key="7">
    <source>
        <dbReference type="Proteomes" id="UP001143391"/>
    </source>
</evidence>
<protein>
    <submittedName>
        <fullName evidence="6">LysR family transcriptional regulator</fullName>
    </submittedName>
</protein>
<sequence length="310" mass="34355">MKTDPSSTPHISLEQWRSLVAVVEAGGYAQAAEALHKSQSSITYAVQKLEHVLAVKVFTLQGRKAVLTPVGQMLYQRARQLLEDSLGMERAAAKASAGWESEIAIAVEVLFPTWLLLACLDAFGEVSPQTRVNLYETVLDGGRDLLQQGAVDLAILPAVPQGYNGEVLRRAAKVVPVAHPDHPLHQLQRELSLRDLRKYRHIVVRDTSVKRNDKTYTVDVAQRWTVTNMATSIGAVSRGYGFAWLAEDKIRHELNAGTLKPLPLRGGRERFVDFYLTFADGEAMGPGVECLARVIRETMERNDTQTAKET</sequence>
<evidence type="ECO:0000256" key="1">
    <source>
        <dbReference type="ARBA" id="ARBA00009437"/>
    </source>
</evidence>
<dbReference type="SUPFAM" id="SSF53850">
    <property type="entry name" value="Periplasmic binding protein-like II"/>
    <property type="match status" value="1"/>
</dbReference>
<feature type="domain" description="HTH lysR-type" evidence="5">
    <location>
        <begin position="11"/>
        <end position="68"/>
    </location>
</feature>
<keyword evidence="7" id="KW-1185">Reference proteome</keyword>
<evidence type="ECO:0000256" key="2">
    <source>
        <dbReference type="ARBA" id="ARBA00023015"/>
    </source>
</evidence>
<dbReference type="InterPro" id="IPR036388">
    <property type="entry name" value="WH-like_DNA-bd_sf"/>
</dbReference>
<dbReference type="InterPro" id="IPR000847">
    <property type="entry name" value="LysR_HTH_N"/>
</dbReference>
<keyword evidence="3" id="KW-0238">DNA-binding</keyword>
<dbReference type="InterPro" id="IPR005119">
    <property type="entry name" value="LysR_subst-bd"/>
</dbReference>
<dbReference type="Gene3D" id="1.10.10.10">
    <property type="entry name" value="Winged helix-like DNA-binding domain superfamily/Winged helix DNA-binding domain"/>
    <property type="match status" value="1"/>
</dbReference>
<dbReference type="RefSeq" id="WP_275706016.1">
    <property type="nucleotide sequence ID" value="NZ_JANCMW010000005.1"/>
</dbReference>
<proteinExistence type="inferred from homology"/>
<dbReference type="PROSITE" id="PS50931">
    <property type="entry name" value="HTH_LYSR"/>
    <property type="match status" value="1"/>
</dbReference>
<comment type="caution">
    <text evidence="6">The sequence shown here is derived from an EMBL/GenBank/DDBJ whole genome shotgun (WGS) entry which is preliminary data.</text>
</comment>
<dbReference type="Pfam" id="PF00126">
    <property type="entry name" value="HTH_1"/>
    <property type="match status" value="1"/>
</dbReference>
<dbReference type="PANTHER" id="PTHR30126">
    <property type="entry name" value="HTH-TYPE TRANSCRIPTIONAL REGULATOR"/>
    <property type="match status" value="1"/>
</dbReference>
<evidence type="ECO:0000313" key="6">
    <source>
        <dbReference type="EMBL" id="MDF0750484.1"/>
    </source>
</evidence>
<comment type="similarity">
    <text evidence="1">Belongs to the LysR transcriptional regulatory family.</text>
</comment>
<keyword evidence="4" id="KW-0804">Transcription</keyword>
<dbReference type="PANTHER" id="PTHR30126:SF88">
    <property type="entry name" value="TRANSCRIPTIONAL REGULATOR-RELATED"/>
    <property type="match status" value="1"/>
</dbReference>
<dbReference type="Pfam" id="PF03466">
    <property type="entry name" value="LysR_substrate"/>
    <property type="match status" value="1"/>
</dbReference>
<evidence type="ECO:0000256" key="3">
    <source>
        <dbReference type="ARBA" id="ARBA00023125"/>
    </source>
</evidence>
<organism evidence="6 7">
    <name type="scientific">Marinobacter iranensis</name>
    <dbReference type="NCBI Taxonomy" id="2962607"/>
    <lineage>
        <taxon>Bacteria</taxon>
        <taxon>Pseudomonadati</taxon>
        <taxon>Pseudomonadota</taxon>
        <taxon>Gammaproteobacteria</taxon>
        <taxon>Pseudomonadales</taxon>
        <taxon>Marinobacteraceae</taxon>
        <taxon>Marinobacter</taxon>
    </lineage>
</organism>
<evidence type="ECO:0000259" key="5">
    <source>
        <dbReference type="PROSITE" id="PS50931"/>
    </source>
</evidence>
<name>A0ABT5YAB0_9GAMM</name>
<dbReference type="Gene3D" id="3.40.190.290">
    <property type="match status" value="1"/>
</dbReference>
<reference evidence="6" key="1">
    <citation type="submission" date="2022-07" db="EMBL/GenBank/DDBJ databases">
        <title>Marinobacter iranensis a new bacterium isolate from a hipersaline lake in Iran.</title>
        <authorList>
            <person name="Mohammad A.M.A."/>
            <person name="Cristina S.-P."/>
            <person name="Antonio V."/>
        </authorList>
    </citation>
    <scope>NUCLEOTIDE SEQUENCE</scope>
    <source>
        <strain evidence="6">71-i</strain>
    </source>
</reference>
<accession>A0ABT5YAB0</accession>
<gene>
    <name evidence="6" type="ORF">NLU14_09590</name>
</gene>
<evidence type="ECO:0000256" key="4">
    <source>
        <dbReference type="ARBA" id="ARBA00023163"/>
    </source>
</evidence>
<dbReference type="Proteomes" id="UP001143391">
    <property type="component" value="Unassembled WGS sequence"/>
</dbReference>